<organism evidence="1 2">
    <name type="scientific">Flavobacterium cerinum</name>
    <dbReference type="NCBI Taxonomy" id="2502784"/>
    <lineage>
        <taxon>Bacteria</taxon>
        <taxon>Pseudomonadati</taxon>
        <taxon>Bacteroidota</taxon>
        <taxon>Flavobacteriia</taxon>
        <taxon>Flavobacteriales</taxon>
        <taxon>Flavobacteriaceae</taxon>
        <taxon>Flavobacterium</taxon>
    </lineage>
</organism>
<reference evidence="1" key="1">
    <citation type="submission" date="2022-07" db="EMBL/GenBank/DDBJ databases">
        <title>Isolation, identification, and degradation of a PFOSA degrading strain from sewage treatment plant.</title>
        <authorList>
            <person name="Zhang L."/>
            <person name="Huo Y."/>
        </authorList>
    </citation>
    <scope>NUCLEOTIDE SEQUENCE</scope>
    <source>
        <strain evidence="1">C1</strain>
    </source>
</reference>
<evidence type="ECO:0000313" key="1">
    <source>
        <dbReference type="EMBL" id="UUC46213.1"/>
    </source>
</evidence>
<evidence type="ECO:0008006" key="3">
    <source>
        <dbReference type="Google" id="ProtNLM"/>
    </source>
</evidence>
<keyword evidence="2" id="KW-1185">Reference proteome</keyword>
<protein>
    <recommendedName>
        <fullName evidence="3">Bacteriocin</fullName>
    </recommendedName>
</protein>
<dbReference type="EMBL" id="CP101751">
    <property type="protein sequence ID" value="UUC46213.1"/>
    <property type="molecule type" value="Genomic_DNA"/>
</dbReference>
<gene>
    <name evidence="1" type="ORF">NOX80_03165</name>
</gene>
<dbReference type="RefSeq" id="WP_256551882.1">
    <property type="nucleotide sequence ID" value="NZ_CP101751.1"/>
</dbReference>
<evidence type="ECO:0000313" key="2">
    <source>
        <dbReference type="Proteomes" id="UP001059844"/>
    </source>
</evidence>
<sequence>MKNQRTTMLFFYKSSLVELNGEELQGVNGGTSVLQNNSPISCTFCVNSSKGHYVDEFSPMAGPL</sequence>
<proteinExistence type="predicted"/>
<dbReference type="Proteomes" id="UP001059844">
    <property type="component" value="Chromosome"/>
</dbReference>
<name>A0ABY5ITP8_9FLAO</name>
<accession>A0ABY5ITP8</accession>